<dbReference type="Gene3D" id="2.60.120.260">
    <property type="entry name" value="Galactose-binding domain-like"/>
    <property type="match status" value="2"/>
</dbReference>
<evidence type="ECO:0000313" key="2">
    <source>
        <dbReference type="EMBL" id="PFX24497.1"/>
    </source>
</evidence>
<name>A0A2B4S7C2_STYPI</name>
<comment type="caution">
    <text evidence="2">The sequence shown here is derived from an EMBL/GenBank/DDBJ whole genome shotgun (WGS) entry which is preliminary data.</text>
</comment>
<dbReference type="PANTHER" id="PTHR24543:SF325">
    <property type="entry name" value="F5_8 TYPE C DOMAIN-CONTAINING PROTEIN"/>
    <property type="match status" value="1"/>
</dbReference>
<reference evidence="3" key="1">
    <citation type="journal article" date="2017" name="bioRxiv">
        <title>Comparative analysis of the genomes of Stylophora pistillata and Acropora digitifera provides evidence for extensive differences between species of corals.</title>
        <authorList>
            <person name="Voolstra C.R."/>
            <person name="Li Y."/>
            <person name="Liew Y.J."/>
            <person name="Baumgarten S."/>
            <person name="Zoccola D."/>
            <person name="Flot J.-F."/>
            <person name="Tambutte S."/>
            <person name="Allemand D."/>
            <person name="Aranda M."/>
        </authorList>
    </citation>
    <scope>NUCLEOTIDE SEQUENCE [LARGE SCALE GENOMIC DNA]</scope>
</reference>
<gene>
    <name evidence="2" type="primary">MFGE8</name>
    <name evidence="2" type="ORF">AWC38_SpisGene10907</name>
</gene>
<evidence type="ECO:0000313" key="3">
    <source>
        <dbReference type="Proteomes" id="UP000225706"/>
    </source>
</evidence>
<dbReference type="SUPFAM" id="SSF49785">
    <property type="entry name" value="Galactose-binding domain-like"/>
    <property type="match status" value="2"/>
</dbReference>
<dbReference type="InterPro" id="IPR000421">
    <property type="entry name" value="FA58C"/>
</dbReference>
<dbReference type="Pfam" id="PF00754">
    <property type="entry name" value="F5_F8_type_C"/>
    <property type="match status" value="1"/>
</dbReference>
<dbReference type="AlphaFoldDB" id="A0A2B4S7C2"/>
<proteinExistence type="predicted"/>
<evidence type="ECO:0000259" key="1">
    <source>
        <dbReference type="PROSITE" id="PS50022"/>
    </source>
</evidence>
<dbReference type="PROSITE" id="PS01285">
    <property type="entry name" value="FA58C_1"/>
    <property type="match status" value="1"/>
</dbReference>
<dbReference type="Proteomes" id="UP000225706">
    <property type="component" value="Unassembled WGS sequence"/>
</dbReference>
<dbReference type="OrthoDB" id="5966010at2759"/>
<protein>
    <submittedName>
        <fullName evidence="2">Lactadherin</fullName>
    </submittedName>
</protein>
<accession>A0A2B4S7C2</accession>
<sequence>MQNVKERLKACKEALGLEDGRIPDQTFTASTVETNETPPHRLCLNSAKAWSARTDDKKPWLQVDLRKDAMIKKIATQGKRGIHQHTKTYMVSSRADGEVDFVRTMTTLFTKGVRATSKRRYVNLWRVGESAKALGLEDGRIPDSAFSASSIEYENTPAHLVPLNSLRAWSASTVDNELWIQVYLGKDAVIQKVATLGKTGTYQYTRFYMISSRANGETDRVMYKENNVEKSILVDRGRFQISLLTQETWKHKGSMGCCAISCFSWAVALLEERVNQRFHDSSVIIAKEIFWANLQYLRSNGSQIRGNGALILTANVLWFTYVAPDMQVETRVENIRTVKVGRARRLSRALIIDFVDTATGKDDQMVFAIRHPKRWEKWINETVQTSANSMPPPYWSVFEPLQA</sequence>
<dbReference type="PROSITE" id="PS50022">
    <property type="entry name" value="FA58C_3"/>
    <property type="match status" value="2"/>
</dbReference>
<dbReference type="PANTHER" id="PTHR24543">
    <property type="entry name" value="MULTICOPPER OXIDASE-RELATED"/>
    <property type="match status" value="1"/>
</dbReference>
<dbReference type="EMBL" id="LSMT01000175">
    <property type="protein sequence ID" value="PFX24497.1"/>
    <property type="molecule type" value="Genomic_DNA"/>
</dbReference>
<dbReference type="InterPro" id="IPR008979">
    <property type="entry name" value="Galactose-bd-like_sf"/>
</dbReference>
<feature type="domain" description="F5/8 type C" evidence="1">
    <location>
        <begin position="11"/>
        <end position="101"/>
    </location>
</feature>
<keyword evidence="3" id="KW-1185">Reference proteome</keyword>
<organism evidence="2 3">
    <name type="scientific">Stylophora pistillata</name>
    <name type="common">Smooth cauliflower coral</name>
    <dbReference type="NCBI Taxonomy" id="50429"/>
    <lineage>
        <taxon>Eukaryota</taxon>
        <taxon>Metazoa</taxon>
        <taxon>Cnidaria</taxon>
        <taxon>Anthozoa</taxon>
        <taxon>Hexacorallia</taxon>
        <taxon>Scleractinia</taxon>
        <taxon>Astrocoeniina</taxon>
        <taxon>Pocilloporidae</taxon>
        <taxon>Stylophora</taxon>
    </lineage>
</organism>
<feature type="domain" description="F5/8 type C" evidence="1">
    <location>
        <begin position="129"/>
        <end position="218"/>
    </location>
</feature>